<comment type="caution">
    <text evidence="1">The sequence shown here is derived from an EMBL/GenBank/DDBJ whole genome shotgun (WGS) entry which is preliminary data.</text>
</comment>
<keyword evidence="2" id="KW-1185">Reference proteome</keyword>
<evidence type="ECO:0000313" key="2">
    <source>
        <dbReference type="Proteomes" id="UP000321927"/>
    </source>
</evidence>
<organism evidence="1 2">
    <name type="scientific">Algoriphagus ratkowskyi</name>
    <dbReference type="NCBI Taxonomy" id="57028"/>
    <lineage>
        <taxon>Bacteria</taxon>
        <taxon>Pseudomonadati</taxon>
        <taxon>Bacteroidota</taxon>
        <taxon>Cytophagia</taxon>
        <taxon>Cytophagales</taxon>
        <taxon>Cyclobacteriaceae</taxon>
        <taxon>Algoriphagus</taxon>
    </lineage>
</organism>
<proteinExistence type="predicted"/>
<reference evidence="1 2" key="1">
    <citation type="submission" date="2019-08" db="EMBL/GenBank/DDBJ databases">
        <title>Genome of Algoriphagus ratkowskyi IC026.</title>
        <authorList>
            <person name="Bowman J.P."/>
        </authorList>
    </citation>
    <scope>NUCLEOTIDE SEQUENCE [LARGE SCALE GENOMIC DNA]</scope>
    <source>
        <strain evidence="1 2">IC026</strain>
    </source>
</reference>
<accession>A0ABY3HMB9</accession>
<dbReference type="Proteomes" id="UP000321927">
    <property type="component" value="Unassembled WGS sequence"/>
</dbReference>
<name>A0ABY3HMB9_9BACT</name>
<dbReference type="RefSeq" id="WP_086501203.1">
    <property type="nucleotide sequence ID" value="NZ_MSSV01000007.1"/>
</dbReference>
<sequence length="81" mass="9748">MNWRKQQKRFASISQPKCKFSIEPFSNQKINFKVLELYITIEDLIAPLVLWPIRNPVITIKMRRWSYSEYIENPTAKISFN</sequence>
<protein>
    <submittedName>
        <fullName evidence="1">Uncharacterized protein</fullName>
    </submittedName>
</protein>
<gene>
    <name evidence="1" type="ORF">ESW18_11525</name>
</gene>
<evidence type="ECO:0000313" key="1">
    <source>
        <dbReference type="EMBL" id="TXD77427.1"/>
    </source>
</evidence>
<dbReference type="EMBL" id="VORV01000007">
    <property type="protein sequence ID" value="TXD77427.1"/>
    <property type="molecule type" value="Genomic_DNA"/>
</dbReference>